<dbReference type="InterPro" id="IPR015847">
    <property type="entry name" value="ExoRNase_PH_dom2"/>
</dbReference>
<feature type="compositionally biased region" description="Acidic residues" evidence="11">
    <location>
        <begin position="337"/>
        <end position="349"/>
    </location>
</feature>
<evidence type="ECO:0000256" key="5">
    <source>
        <dbReference type="ARBA" id="ARBA00022490"/>
    </source>
</evidence>
<evidence type="ECO:0000256" key="11">
    <source>
        <dbReference type="SAM" id="MobiDB-lite"/>
    </source>
</evidence>
<gene>
    <name evidence="14" type="ORF">V9T40_007159</name>
</gene>
<evidence type="ECO:0000256" key="7">
    <source>
        <dbReference type="ARBA" id="ARBA00022835"/>
    </source>
</evidence>
<dbReference type="Gene3D" id="3.30.230.70">
    <property type="entry name" value="GHMP Kinase, N-terminal domain"/>
    <property type="match status" value="1"/>
</dbReference>
<dbReference type="GO" id="GO:0071038">
    <property type="term" value="P:TRAMP-dependent tRNA surveillance pathway"/>
    <property type="evidence" value="ECO:0007669"/>
    <property type="project" value="TreeGrafter"/>
</dbReference>
<dbReference type="EMBL" id="JBBCAQ010000002">
    <property type="protein sequence ID" value="KAK7605301.1"/>
    <property type="molecule type" value="Genomic_DNA"/>
</dbReference>
<feature type="domain" description="Exoribonuclease phosphorolytic" evidence="13">
    <location>
        <begin position="189"/>
        <end position="254"/>
    </location>
</feature>
<dbReference type="PANTHER" id="PTHR11097">
    <property type="entry name" value="EXOSOME COMPLEX EXONUCLEASE RIBOSOMAL RNA PROCESSING PROTEIN"/>
    <property type="match status" value="1"/>
</dbReference>
<reference evidence="14 15" key="1">
    <citation type="submission" date="2024-03" db="EMBL/GenBank/DDBJ databases">
        <title>Adaptation during the transition from Ophiocordyceps entomopathogen to insect associate is accompanied by gene loss and intensified selection.</title>
        <authorList>
            <person name="Ward C.M."/>
            <person name="Onetto C.A."/>
            <person name="Borneman A.R."/>
        </authorList>
    </citation>
    <scope>NUCLEOTIDE SEQUENCE [LARGE SCALE GENOMIC DNA]</scope>
    <source>
        <strain evidence="14">AWRI1</strain>
        <tissue evidence="14">Single Adult Female</tissue>
    </source>
</reference>
<dbReference type="GO" id="GO:0016075">
    <property type="term" value="P:rRNA catabolic process"/>
    <property type="evidence" value="ECO:0007669"/>
    <property type="project" value="TreeGrafter"/>
</dbReference>
<evidence type="ECO:0000256" key="8">
    <source>
        <dbReference type="ARBA" id="ARBA00022884"/>
    </source>
</evidence>
<keyword evidence="9" id="KW-0539">Nucleus</keyword>
<keyword evidence="5" id="KW-0963">Cytoplasm</keyword>
<dbReference type="Pfam" id="PF03725">
    <property type="entry name" value="RNase_PH_C"/>
    <property type="match status" value="1"/>
</dbReference>
<dbReference type="GO" id="GO:0071035">
    <property type="term" value="P:nuclear polyadenylation-dependent rRNA catabolic process"/>
    <property type="evidence" value="ECO:0007669"/>
    <property type="project" value="TreeGrafter"/>
</dbReference>
<dbReference type="GO" id="GO:0035925">
    <property type="term" value="F:mRNA 3'-UTR AU-rich region binding"/>
    <property type="evidence" value="ECO:0007669"/>
    <property type="project" value="TreeGrafter"/>
</dbReference>
<dbReference type="InterPro" id="IPR001247">
    <property type="entry name" value="ExoRNase_PH_dom1"/>
</dbReference>
<dbReference type="GO" id="GO:0071028">
    <property type="term" value="P:nuclear mRNA surveillance"/>
    <property type="evidence" value="ECO:0007669"/>
    <property type="project" value="TreeGrafter"/>
</dbReference>
<dbReference type="GO" id="GO:0000176">
    <property type="term" value="C:nuclear exosome (RNase complex)"/>
    <property type="evidence" value="ECO:0007669"/>
    <property type="project" value="TreeGrafter"/>
</dbReference>
<accession>A0AAN9YAI4</accession>
<dbReference type="SUPFAM" id="SSF54211">
    <property type="entry name" value="Ribosomal protein S5 domain 2-like"/>
    <property type="match status" value="1"/>
</dbReference>
<evidence type="ECO:0000256" key="1">
    <source>
        <dbReference type="ARBA" id="ARBA00004496"/>
    </source>
</evidence>
<evidence type="ECO:0000256" key="3">
    <source>
        <dbReference type="ARBA" id="ARBA00006678"/>
    </source>
</evidence>
<keyword evidence="8" id="KW-0694">RNA-binding</keyword>
<comment type="caution">
    <text evidence="14">The sequence shown here is derived from an EMBL/GenBank/DDBJ whole genome shotgun (WGS) entry which is preliminary data.</text>
</comment>
<keyword evidence="15" id="KW-1185">Reference proteome</keyword>
<dbReference type="InterPro" id="IPR033100">
    <property type="entry name" value="Rrp45"/>
</dbReference>
<dbReference type="InterPro" id="IPR036345">
    <property type="entry name" value="ExoRNase_PH_dom2_sf"/>
</dbReference>
<dbReference type="GO" id="GO:0034475">
    <property type="term" value="P:U4 snRNA 3'-end processing"/>
    <property type="evidence" value="ECO:0007669"/>
    <property type="project" value="TreeGrafter"/>
</dbReference>
<comment type="similarity">
    <text evidence="3">Belongs to the RNase PH family.</text>
</comment>
<dbReference type="CDD" id="cd11368">
    <property type="entry name" value="RNase_PH_RRP45"/>
    <property type="match status" value="1"/>
</dbReference>
<dbReference type="GO" id="GO:0034476">
    <property type="term" value="P:U5 snRNA 3'-end processing"/>
    <property type="evidence" value="ECO:0007669"/>
    <property type="project" value="TreeGrafter"/>
</dbReference>
<protein>
    <recommendedName>
        <fullName evidence="4">Exosome complex component RRP45</fullName>
    </recommendedName>
    <alternativeName>
        <fullName evidence="10">Exosome component 9</fullName>
    </alternativeName>
</protein>
<comment type="subcellular location">
    <subcellularLocation>
        <location evidence="1">Cytoplasm</location>
    </subcellularLocation>
    <subcellularLocation>
        <location evidence="2">Nucleus</location>
        <location evidence="2">Nucleolus</location>
    </subcellularLocation>
</comment>
<dbReference type="Proteomes" id="UP001367676">
    <property type="component" value="Unassembled WGS sequence"/>
</dbReference>
<dbReference type="SUPFAM" id="SSF55666">
    <property type="entry name" value="Ribonuclease PH domain 2-like"/>
    <property type="match status" value="1"/>
</dbReference>
<feature type="domain" description="Exoribonuclease phosphorolytic" evidence="12">
    <location>
        <begin position="31"/>
        <end position="163"/>
    </location>
</feature>
<sequence>MRDNILSTCEKNFLLQAINENKRLDGRQFHECRNETIHFGTDWGSCLVTLGETRVLAQVSCDIQPPKASKPNDGLLYVHVEMSPMAALHFESGRQSDISVQVNRLLEKCLKESKCVDLEALCIVSDEKVWNIRIDLNVMNFEGNLASCCSVAALAALAHFRHPDVTSTGEKIIIHPASEKDPIPINLHHYPVIISYALFNNGNHIVSDPTALEEKVADSLLLLSVNSYREICGMHFEGAPLPSSDVVIKCSRNAVNTATHLVKQIKKALSDDLEKRSRASFGGLSDSLDLNHIFSRIEENLRIDFKRECSWRDEPTPDVKPDIGGVIKMESDEDLNLDIDSDGISDSDGEDSKYSVKSVNQKTAELISKGPDLLDNDDTDMSDNGEVIEVPPKSDAKNLEEIELSGDSEEEDVVVLDSSIK</sequence>
<evidence type="ECO:0000256" key="10">
    <source>
        <dbReference type="ARBA" id="ARBA00032660"/>
    </source>
</evidence>
<dbReference type="InterPro" id="IPR027408">
    <property type="entry name" value="PNPase/RNase_PH_dom_sf"/>
</dbReference>
<name>A0AAN9YAI4_9HEMI</name>
<evidence type="ECO:0000256" key="2">
    <source>
        <dbReference type="ARBA" id="ARBA00004604"/>
    </source>
</evidence>
<dbReference type="GO" id="GO:0034473">
    <property type="term" value="P:U1 snRNA 3'-end processing"/>
    <property type="evidence" value="ECO:0007669"/>
    <property type="project" value="TreeGrafter"/>
</dbReference>
<evidence type="ECO:0000313" key="14">
    <source>
        <dbReference type="EMBL" id="KAK7605301.1"/>
    </source>
</evidence>
<dbReference type="AlphaFoldDB" id="A0AAN9YAI4"/>
<proteinExistence type="inferred from homology"/>
<evidence type="ECO:0000313" key="15">
    <source>
        <dbReference type="Proteomes" id="UP001367676"/>
    </source>
</evidence>
<dbReference type="GO" id="GO:0000467">
    <property type="term" value="P:exonucleolytic trimming to generate mature 3'-end of 5.8S rRNA from tricistronic rRNA transcript (SSU-rRNA, 5.8S rRNA, LSU-rRNA)"/>
    <property type="evidence" value="ECO:0007669"/>
    <property type="project" value="TreeGrafter"/>
</dbReference>
<evidence type="ECO:0000259" key="12">
    <source>
        <dbReference type="Pfam" id="PF01138"/>
    </source>
</evidence>
<evidence type="ECO:0000259" key="13">
    <source>
        <dbReference type="Pfam" id="PF03725"/>
    </source>
</evidence>
<dbReference type="PANTHER" id="PTHR11097:SF14">
    <property type="entry name" value="EXOSOME COMPLEX COMPONENT RRP45"/>
    <property type="match status" value="1"/>
</dbReference>
<dbReference type="FunFam" id="3.30.230.70:FF:000005">
    <property type="entry name" value="Exosome complex component RRP45"/>
    <property type="match status" value="1"/>
</dbReference>
<keyword evidence="7" id="KW-0271">Exosome</keyword>
<evidence type="ECO:0000256" key="4">
    <source>
        <dbReference type="ARBA" id="ARBA00019572"/>
    </source>
</evidence>
<dbReference type="GO" id="GO:0000177">
    <property type="term" value="C:cytoplasmic exosome (RNase complex)"/>
    <property type="evidence" value="ECO:0007669"/>
    <property type="project" value="TreeGrafter"/>
</dbReference>
<feature type="region of interest" description="Disordered" evidence="11">
    <location>
        <begin position="369"/>
        <end position="394"/>
    </location>
</feature>
<dbReference type="Pfam" id="PF01138">
    <property type="entry name" value="RNase_PH"/>
    <property type="match status" value="1"/>
</dbReference>
<feature type="region of interest" description="Disordered" evidence="11">
    <location>
        <begin position="337"/>
        <end position="357"/>
    </location>
</feature>
<evidence type="ECO:0000256" key="9">
    <source>
        <dbReference type="ARBA" id="ARBA00023242"/>
    </source>
</evidence>
<dbReference type="InterPro" id="IPR020568">
    <property type="entry name" value="Ribosomal_Su5_D2-typ_SF"/>
</dbReference>
<dbReference type="GO" id="GO:0005730">
    <property type="term" value="C:nucleolus"/>
    <property type="evidence" value="ECO:0007669"/>
    <property type="project" value="UniProtKB-SubCell"/>
</dbReference>
<organism evidence="14 15">
    <name type="scientific">Parthenolecanium corni</name>
    <dbReference type="NCBI Taxonomy" id="536013"/>
    <lineage>
        <taxon>Eukaryota</taxon>
        <taxon>Metazoa</taxon>
        <taxon>Ecdysozoa</taxon>
        <taxon>Arthropoda</taxon>
        <taxon>Hexapoda</taxon>
        <taxon>Insecta</taxon>
        <taxon>Pterygota</taxon>
        <taxon>Neoptera</taxon>
        <taxon>Paraneoptera</taxon>
        <taxon>Hemiptera</taxon>
        <taxon>Sternorrhyncha</taxon>
        <taxon>Coccoidea</taxon>
        <taxon>Coccidae</taxon>
        <taxon>Parthenolecanium</taxon>
    </lineage>
</organism>
<dbReference type="InterPro" id="IPR050590">
    <property type="entry name" value="Exosome_comp_Rrp42_subfam"/>
</dbReference>
<keyword evidence="6" id="KW-0698">rRNA processing</keyword>
<evidence type="ECO:0000256" key="6">
    <source>
        <dbReference type="ARBA" id="ARBA00022552"/>
    </source>
</evidence>
<feature type="compositionally biased region" description="Acidic residues" evidence="11">
    <location>
        <begin position="374"/>
        <end position="383"/>
    </location>
</feature>